<keyword evidence="2" id="KW-0547">Nucleotide-binding</keyword>
<dbReference type="Gene3D" id="1.20.5.4130">
    <property type="match status" value="1"/>
</dbReference>
<dbReference type="InterPro" id="IPR041118">
    <property type="entry name" value="Rx_N"/>
</dbReference>
<evidence type="ECO:0000313" key="8">
    <source>
        <dbReference type="Proteomes" id="UP000516437"/>
    </source>
</evidence>
<accession>A0A6A1W6M6</accession>
<dbReference type="AlphaFoldDB" id="A0A6A1W6M6"/>
<gene>
    <name evidence="7" type="ORF">CJ030_MR3G025385</name>
</gene>
<dbReference type="GO" id="GO:0006952">
    <property type="term" value="P:defense response"/>
    <property type="evidence" value="ECO:0007669"/>
    <property type="project" value="UniProtKB-KW"/>
</dbReference>
<organism evidence="7 8">
    <name type="scientific">Morella rubra</name>
    <name type="common">Chinese bayberry</name>
    <dbReference type="NCBI Taxonomy" id="262757"/>
    <lineage>
        <taxon>Eukaryota</taxon>
        <taxon>Viridiplantae</taxon>
        <taxon>Streptophyta</taxon>
        <taxon>Embryophyta</taxon>
        <taxon>Tracheophyta</taxon>
        <taxon>Spermatophyta</taxon>
        <taxon>Magnoliopsida</taxon>
        <taxon>eudicotyledons</taxon>
        <taxon>Gunneridae</taxon>
        <taxon>Pentapetalae</taxon>
        <taxon>rosids</taxon>
        <taxon>fabids</taxon>
        <taxon>Fagales</taxon>
        <taxon>Myricaceae</taxon>
        <taxon>Morella</taxon>
    </lineage>
</organism>
<keyword evidence="8" id="KW-1185">Reference proteome</keyword>
<reference evidence="7 8" key="1">
    <citation type="journal article" date="2019" name="Plant Biotechnol. J.">
        <title>The red bayberry genome and genetic basis of sex determination.</title>
        <authorList>
            <person name="Jia H.M."/>
            <person name="Jia H.J."/>
            <person name="Cai Q.L."/>
            <person name="Wang Y."/>
            <person name="Zhao H.B."/>
            <person name="Yang W.F."/>
            <person name="Wang G.Y."/>
            <person name="Li Y.H."/>
            <person name="Zhan D.L."/>
            <person name="Shen Y.T."/>
            <person name="Niu Q.F."/>
            <person name="Chang L."/>
            <person name="Qiu J."/>
            <person name="Zhao L."/>
            <person name="Xie H.B."/>
            <person name="Fu W.Y."/>
            <person name="Jin J."/>
            <person name="Li X.W."/>
            <person name="Jiao Y."/>
            <person name="Zhou C.C."/>
            <person name="Tu T."/>
            <person name="Chai C.Y."/>
            <person name="Gao J.L."/>
            <person name="Fan L.J."/>
            <person name="van de Weg E."/>
            <person name="Wang J.Y."/>
            <person name="Gao Z.S."/>
        </authorList>
    </citation>
    <scope>NUCLEOTIDE SEQUENCE [LARGE SCALE GENOMIC DNA]</scope>
    <source>
        <tissue evidence="7">Leaves</tissue>
    </source>
</reference>
<dbReference type="OrthoDB" id="912140at2759"/>
<keyword evidence="3" id="KW-0611">Plant defense</keyword>
<name>A0A6A1W6M6_9ROSI</name>
<protein>
    <submittedName>
        <fullName evidence="7">Putative disease resistance RPP13-like protein 1</fullName>
    </submittedName>
</protein>
<evidence type="ECO:0000256" key="4">
    <source>
        <dbReference type="SAM" id="Coils"/>
    </source>
</evidence>
<feature type="region of interest" description="Disordered" evidence="5">
    <location>
        <begin position="95"/>
        <end position="123"/>
    </location>
</feature>
<evidence type="ECO:0000259" key="6">
    <source>
        <dbReference type="Pfam" id="PF18052"/>
    </source>
</evidence>
<keyword evidence="4" id="KW-0175">Coiled coil</keyword>
<dbReference type="GO" id="GO:0000166">
    <property type="term" value="F:nucleotide binding"/>
    <property type="evidence" value="ECO:0007669"/>
    <property type="project" value="UniProtKB-KW"/>
</dbReference>
<evidence type="ECO:0000256" key="1">
    <source>
        <dbReference type="ARBA" id="ARBA00022737"/>
    </source>
</evidence>
<feature type="domain" description="Disease resistance N-terminal" evidence="6">
    <location>
        <begin position="9"/>
        <end position="102"/>
    </location>
</feature>
<comment type="caution">
    <text evidence="7">The sequence shown here is derived from an EMBL/GenBank/DDBJ whole genome shotgun (WGS) entry which is preliminary data.</text>
</comment>
<feature type="coiled-coil region" evidence="4">
    <location>
        <begin position="39"/>
        <end position="90"/>
    </location>
</feature>
<dbReference type="Proteomes" id="UP000516437">
    <property type="component" value="Chromosome 3"/>
</dbReference>
<feature type="compositionally biased region" description="Polar residues" evidence="5">
    <location>
        <begin position="112"/>
        <end position="123"/>
    </location>
</feature>
<proteinExistence type="predicted"/>
<evidence type="ECO:0000256" key="5">
    <source>
        <dbReference type="SAM" id="MobiDB-lite"/>
    </source>
</evidence>
<evidence type="ECO:0000256" key="2">
    <source>
        <dbReference type="ARBA" id="ARBA00022741"/>
    </source>
</evidence>
<dbReference type="Pfam" id="PF18052">
    <property type="entry name" value="Rx_N"/>
    <property type="match status" value="1"/>
</dbReference>
<sequence>MVDFGSALLSAFLQVLFDRVTSREVVEFLLGQRSTDGISKKMEIALLSLNAVLEDAEEKQVAELVVKRWLDELKDAVHDAEDILDEIAAKTIATRANRKTPMANRRSRKQRMFQTRISRNTKG</sequence>
<evidence type="ECO:0000313" key="7">
    <source>
        <dbReference type="EMBL" id="KAB1220924.1"/>
    </source>
</evidence>
<dbReference type="EMBL" id="RXIC02000021">
    <property type="protein sequence ID" value="KAB1220924.1"/>
    <property type="molecule type" value="Genomic_DNA"/>
</dbReference>
<keyword evidence="1" id="KW-0677">Repeat</keyword>
<evidence type="ECO:0000256" key="3">
    <source>
        <dbReference type="ARBA" id="ARBA00022821"/>
    </source>
</evidence>